<proteinExistence type="predicted"/>
<evidence type="ECO:0000313" key="1">
    <source>
        <dbReference type="EMBL" id="GMN67115.1"/>
    </source>
</evidence>
<evidence type="ECO:0000313" key="2">
    <source>
        <dbReference type="Proteomes" id="UP001187192"/>
    </source>
</evidence>
<comment type="caution">
    <text evidence="1">The sequence shown here is derived from an EMBL/GenBank/DDBJ whole genome shotgun (WGS) entry which is preliminary data.</text>
</comment>
<dbReference type="Proteomes" id="UP001187192">
    <property type="component" value="Unassembled WGS sequence"/>
</dbReference>
<reference evidence="1" key="1">
    <citation type="submission" date="2023-07" db="EMBL/GenBank/DDBJ databases">
        <title>draft genome sequence of fig (Ficus carica).</title>
        <authorList>
            <person name="Takahashi T."/>
            <person name="Nishimura K."/>
        </authorList>
    </citation>
    <scope>NUCLEOTIDE SEQUENCE</scope>
</reference>
<organism evidence="1 2">
    <name type="scientific">Ficus carica</name>
    <name type="common">Common fig</name>
    <dbReference type="NCBI Taxonomy" id="3494"/>
    <lineage>
        <taxon>Eukaryota</taxon>
        <taxon>Viridiplantae</taxon>
        <taxon>Streptophyta</taxon>
        <taxon>Embryophyta</taxon>
        <taxon>Tracheophyta</taxon>
        <taxon>Spermatophyta</taxon>
        <taxon>Magnoliopsida</taxon>
        <taxon>eudicotyledons</taxon>
        <taxon>Gunneridae</taxon>
        <taxon>Pentapetalae</taxon>
        <taxon>rosids</taxon>
        <taxon>fabids</taxon>
        <taxon>Rosales</taxon>
        <taxon>Moraceae</taxon>
        <taxon>Ficeae</taxon>
        <taxon>Ficus</taxon>
    </lineage>
</organism>
<sequence>MSEFIIPCTAMTATAHKGAALHCTTARPWCTDNSGHGHSGHRPQPRPW</sequence>
<accession>A0AA88JAU7</accession>
<keyword evidence="2" id="KW-1185">Reference proteome</keyword>
<dbReference type="Gramene" id="FCD_00029054-RA">
    <property type="protein sequence ID" value="FCD_00029054-RA:cds"/>
    <property type="gene ID" value="FCD_00029054"/>
</dbReference>
<protein>
    <submittedName>
        <fullName evidence="1">Uncharacterized protein</fullName>
    </submittedName>
</protein>
<name>A0AA88JAU7_FICCA</name>
<gene>
    <name evidence="1" type="ORF">TIFTF001_036179</name>
</gene>
<dbReference type="EMBL" id="BTGU01000407">
    <property type="protein sequence ID" value="GMN67115.1"/>
    <property type="molecule type" value="Genomic_DNA"/>
</dbReference>
<dbReference type="AlphaFoldDB" id="A0AA88JAU7"/>